<dbReference type="RefSeq" id="WP_093031724.1">
    <property type="nucleotide sequence ID" value="NZ_FMZV01000007.1"/>
</dbReference>
<evidence type="ECO:0000313" key="10">
    <source>
        <dbReference type="Proteomes" id="UP000199628"/>
    </source>
</evidence>
<keyword evidence="10" id="KW-1185">Reference proteome</keyword>
<evidence type="ECO:0000256" key="3">
    <source>
        <dbReference type="ARBA" id="ARBA00022630"/>
    </source>
</evidence>
<comment type="similarity">
    <text evidence="2 6">Belongs to the GMC oxidoreductase family.</text>
</comment>
<dbReference type="PANTHER" id="PTHR11552:SF147">
    <property type="entry name" value="CHOLINE DEHYDROGENASE, MITOCHONDRIAL"/>
    <property type="match status" value="1"/>
</dbReference>
<dbReference type="PANTHER" id="PTHR11552">
    <property type="entry name" value="GLUCOSE-METHANOL-CHOLINE GMC OXIDOREDUCTASE"/>
    <property type="match status" value="1"/>
</dbReference>
<dbReference type="Pfam" id="PF00732">
    <property type="entry name" value="GMC_oxred_N"/>
    <property type="match status" value="1"/>
</dbReference>
<evidence type="ECO:0000313" key="9">
    <source>
        <dbReference type="EMBL" id="SDD41022.1"/>
    </source>
</evidence>
<comment type="cofactor">
    <cofactor evidence="1 5">
        <name>FAD</name>
        <dbReference type="ChEBI" id="CHEBI:57692"/>
    </cofactor>
</comment>
<gene>
    <name evidence="9" type="ORF">SAMN04488239_10782</name>
</gene>
<name>A0A1G6UI34_9RHOB</name>
<dbReference type="GO" id="GO:0016614">
    <property type="term" value="F:oxidoreductase activity, acting on CH-OH group of donors"/>
    <property type="evidence" value="ECO:0007669"/>
    <property type="project" value="InterPro"/>
</dbReference>
<dbReference type="PROSITE" id="PS00623">
    <property type="entry name" value="GMC_OXRED_1"/>
    <property type="match status" value="1"/>
</dbReference>
<evidence type="ECO:0000256" key="1">
    <source>
        <dbReference type="ARBA" id="ARBA00001974"/>
    </source>
</evidence>
<feature type="domain" description="Glucose-methanol-choline oxidoreductase N-terminal" evidence="8">
    <location>
        <begin position="264"/>
        <end position="278"/>
    </location>
</feature>
<feature type="domain" description="Glucose-methanol-choline oxidoreductase N-terminal" evidence="7">
    <location>
        <begin position="84"/>
        <end position="107"/>
    </location>
</feature>
<dbReference type="Proteomes" id="UP000199628">
    <property type="component" value="Unassembled WGS sequence"/>
</dbReference>
<evidence type="ECO:0000259" key="8">
    <source>
        <dbReference type="PROSITE" id="PS00624"/>
    </source>
</evidence>
<dbReference type="InterPro" id="IPR000172">
    <property type="entry name" value="GMC_OxRdtase_N"/>
</dbReference>
<dbReference type="PIRSF" id="PIRSF000137">
    <property type="entry name" value="Alcohol_oxidase"/>
    <property type="match status" value="1"/>
</dbReference>
<protein>
    <submittedName>
        <fullName evidence="9">Choline dehydrogenase</fullName>
    </submittedName>
</protein>
<proteinExistence type="inferred from homology"/>
<reference evidence="10" key="1">
    <citation type="submission" date="2016-10" db="EMBL/GenBank/DDBJ databases">
        <authorList>
            <person name="Varghese N."/>
            <person name="Submissions S."/>
        </authorList>
    </citation>
    <scope>NUCLEOTIDE SEQUENCE [LARGE SCALE GENOMIC DNA]</scope>
    <source>
        <strain evidence="10">CGMCC 1.9108</strain>
    </source>
</reference>
<keyword evidence="3 6" id="KW-0285">Flavoprotein</keyword>
<dbReference type="Gene3D" id="3.30.560.10">
    <property type="entry name" value="Glucose Oxidase, domain 3"/>
    <property type="match status" value="1"/>
</dbReference>
<organism evidence="9 10">
    <name type="scientific">Ruegeria marina</name>
    <dbReference type="NCBI Taxonomy" id="639004"/>
    <lineage>
        <taxon>Bacteria</taxon>
        <taxon>Pseudomonadati</taxon>
        <taxon>Pseudomonadota</taxon>
        <taxon>Alphaproteobacteria</taxon>
        <taxon>Rhodobacterales</taxon>
        <taxon>Roseobacteraceae</taxon>
        <taxon>Ruegeria</taxon>
    </lineage>
</organism>
<dbReference type="GO" id="GO:0050660">
    <property type="term" value="F:flavin adenine dinucleotide binding"/>
    <property type="evidence" value="ECO:0007669"/>
    <property type="project" value="InterPro"/>
</dbReference>
<dbReference type="Gene3D" id="3.50.50.60">
    <property type="entry name" value="FAD/NAD(P)-binding domain"/>
    <property type="match status" value="1"/>
</dbReference>
<dbReference type="Pfam" id="PF05199">
    <property type="entry name" value="GMC_oxred_C"/>
    <property type="match status" value="1"/>
</dbReference>
<keyword evidence="4 5" id="KW-0274">FAD</keyword>
<dbReference type="AlphaFoldDB" id="A0A1G6UI34"/>
<dbReference type="SUPFAM" id="SSF51905">
    <property type="entry name" value="FAD/NAD(P)-binding domain"/>
    <property type="match status" value="1"/>
</dbReference>
<evidence type="ECO:0000256" key="6">
    <source>
        <dbReference type="RuleBase" id="RU003968"/>
    </source>
</evidence>
<dbReference type="InterPro" id="IPR012132">
    <property type="entry name" value="GMC_OxRdtase"/>
</dbReference>
<feature type="binding site" evidence="5">
    <location>
        <position position="229"/>
    </location>
    <ligand>
        <name>FAD</name>
        <dbReference type="ChEBI" id="CHEBI:57692"/>
    </ligand>
</feature>
<evidence type="ECO:0000256" key="5">
    <source>
        <dbReference type="PIRSR" id="PIRSR000137-2"/>
    </source>
</evidence>
<dbReference type="PROSITE" id="PS00624">
    <property type="entry name" value="GMC_OXRED_2"/>
    <property type="match status" value="1"/>
</dbReference>
<accession>A0A1G6UI34</accession>
<dbReference type="SUPFAM" id="SSF54373">
    <property type="entry name" value="FAD-linked reductases, C-terminal domain"/>
    <property type="match status" value="1"/>
</dbReference>
<evidence type="ECO:0000259" key="7">
    <source>
        <dbReference type="PROSITE" id="PS00623"/>
    </source>
</evidence>
<feature type="binding site" evidence="5">
    <location>
        <position position="86"/>
    </location>
    <ligand>
        <name>FAD</name>
        <dbReference type="ChEBI" id="CHEBI:57692"/>
    </ligand>
</feature>
<evidence type="ECO:0000256" key="2">
    <source>
        <dbReference type="ARBA" id="ARBA00010790"/>
    </source>
</evidence>
<dbReference type="EMBL" id="FMZV01000007">
    <property type="protein sequence ID" value="SDD41022.1"/>
    <property type="molecule type" value="Genomic_DNA"/>
</dbReference>
<dbReference type="InterPro" id="IPR036188">
    <property type="entry name" value="FAD/NAD-bd_sf"/>
</dbReference>
<sequence length="549" mass="59515">MTEAPEFDFIVVGAGSAGCVLADKLSENGRFTVLVIEAGGSDRKFSIKMPMGYGLTFSDGRVNWKYQTEPDAGLGGKSGYWPRGKVIGGSSSINAMAYMRGLPHDFDDWEKAGATGWDWEAVRATYEELETVVEADGTVRGSGPVIVSDLKNAMSPFSRHFLEAARELNWPVLDDLNDAGQQGMNHHPNEGMGYMRATVRNGQRWSAADAFLRPAQKRRNLSIISGALVERVLMRDRQATGVRYRLNGSVQEARARREVILSAGAVDSPKLLMLSGIGPASDLGKHGIDVVLNHQQVGKGLQDHLAVSHFYWATEPTLNSLLGRRTGQVRAGVAYLLNRSGPLSVPVNQVSGYLRTAGAPVPDVQVYCNPASYAILPEGTPKVDRDNGFLLCVQPCRPTSRGWIALSSADPSAQPRIQPNSLSTPEDQQIAVAASRLLQQLAQTSSLRNVTRARRAPDILEMNDPELLDNFRQRSGTVYHPSCTCRMGDSQDVSVTDSRLRVHGIGRLRVIDASAFPNVTSGNTNAPTMMLAARAAKMVMEDNSAQAAA</sequence>
<evidence type="ECO:0000256" key="4">
    <source>
        <dbReference type="ARBA" id="ARBA00022827"/>
    </source>
</evidence>
<dbReference type="InterPro" id="IPR007867">
    <property type="entry name" value="GMC_OxRtase_C"/>
</dbReference>
<dbReference type="OrthoDB" id="9785276at2"/>
<dbReference type="STRING" id="639004.SAMN04488239_10782"/>